<keyword evidence="1" id="KW-0472">Membrane</keyword>
<comment type="caution">
    <text evidence="2">The sequence shown here is derived from an EMBL/GenBank/DDBJ whole genome shotgun (WGS) entry which is preliminary data.</text>
</comment>
<dbReference type="OrthoDB" id="9808436at2"/>
<protein>
    <submittedName>
        <fullName evidence="2">Uncharacterized protein</fullName>
    </submittedName>
</protein>
<keyword evidence="3" id="KW-1185">Reference proteome</keyword>
<evidence type="ECO:0000313" key="2">
    <source>
        <dbReference type="EMBL" id="TGD20027.1"/>
    </source>
</evidence>
<feature type="transmembrane region" description="Helical" evidence="1">
    <location>
        <begin position="182"/>
        <end position="204"/>
    </location>
</feature>
<dbReference type="RefSeq" id="WP_135367171.1">
    <property type="nucleotide sequence ID" value="NZ_RKLX01000002.1"/>
</dbReference>
<dbReference type="Proteomes" id="UP000297348">
    <property type="component" value="Unassembled WGS sequence"/>
</dbReference>
<reference evidence="2 3" key="1">
    <citation type="submission" date="2018-10" db="EMBL/GenBank/DDBJ databases">
        <title>Lactobacillus sp. R7 and Lactobacillus sp. R19 isolated from fermented mustard green product of Taiwan.</title>
        <authorList>
            <person name="Lin S.-T."/>
        </authorList>
    </citation>
    <scope>NUCLEOTIDE SEQUENCE [LARGE SCALE GENOMIC DNA]</scope>
    <source>
        <strain evidence="2 3">BCRC 81129</strain>
    </source>
</reference>
<keyword evidence="1" id="KW-0812">Transmembrane</keyword>
<name>A0A4Z0JCV5_9LACO</name>
<evidence type="ECO:0000313" key="3">
    <source>
        <dbReference type="Proteomes" id="UP000297348"/>
    </source>
</evidence>
<accession>A0A4Z0JCV5</accession>
<organism evidence="2 3">
    <name type="scientific">Levilactobacillus suantsaiihabitans</name>
    <dbReference type="NCBI Taxonomy" id="2487722"/>
    <lineage>
        <taxon>Bacteria</taxon>
        <taxon>Bacillati</taxon>
        <taxon>Bacillota</taxon>
        <taxon>Bacilli</taxon>
        <taxon>Lactobacillales</taxon>
        <taxon>Lactobacillaceae</taxon>
        <taxon>Levilactobacillus</taxon>
    </lineage>
</organism>
<evidence type="ECO:0000256" key="1">
    <source>
        <dbReference type="SAM" id="Phobius"/>
    </source>
</evidence>
<gene>
    <name evidence="2" type="ORF">EGT51_02220</name>
</gene>
<feature type="transmembrane region" description="Helical" evidence="1">
    <location>
        <begin position="71"/>
        <end position="92"/>
    </location>
</feature>
<proteinExistence type="predicted"/>
<dbReference type="AlphaFoldDB" id="A0A4Z0JCV5"/>
<feature type="transmembrane region" description="Helical" evidence="1">
    <location>
        <begin position="149"/>
        <end position="170"/>
    </location>
</feature>
<sequence length="222" mass="24378">MMKQLHVFWRQHSQRLGILLTLLLVTVVVTGFQVNGQLDTKGTLDLVTLMLPSLVLGGTLSQTTQTPGQRLALMGVVNLLYLAVLSSGLFLLTQSAFQNPLQVDSVLMMGLAYGGLAGVQVGLEWWLLLMFLGTLQLIGGLYHHRWSLLVPWLVPVGWLGYQGLLVLTAVPWSYPGFFAAEVLAFLPAIVPVATGISVAEYLYLMAHKNRRIPKDTTVHLSD</sequence>
<dbReference type="EMBL" id="RKLX01000002">
    <property type="protein sequence ID" value="TGD20027.1"/>
    <property type="molecule type" value="Genomic_DNA"/>
</dbReference>
<keyword evidence="1" id="KW-1133">Transmembrane helix</keyword>